<dbReference type="AlphaFoldDB" id="A0A8S1J1N9"/>
<keyword evidence="2" id="KW-1185">Reference proteome</keyword>
<proteinExistence type="predicted"/>
<organism evidence="1 2">
    <name type="scientific">Ostreobium quekettii</name>
    <dbReference type="NCBI Taxonomy" id="121088"/>
    <lineage>
        <taxon>Eukaryota</taxon>
        <taxon>Viridiplantae</taxon>
        <taxon>Chlorophyta</taxon>
        <taxon>core chlorophytes</taxon>
        <taxon>Ulvophyceae</taxon>
        <taxon>TCBD clade</taxon>
        <taxon>Bryopsidales</taxon>
        <taxon>Ostreobineae</taxon>
        <taxon>Ostreobiaceae</taxon>
        <taxon>Ostreobium</taxon>
    </lineage>
</organism>
<dbReference type="Proteomes" id="UP000708148">
    <property type="component" value="Unassembled WGS sequence"/>
</dbReference>
<evidence type="ECO:0000313" key="1">
    <source>
        <dbReference type="EMBL" id="CAD7699785.1"/>
    </source>
</evidence>
<protein>
    <submittedName>
        <fullName evidence="1">Uncharacterized protein</fullName>
    </submittedName>
</protein>
<sequence length="127" mass="13218">MRSRLGSSPLVDSLCRQAGMQDGTELVASHNDGRAMWALQHLLIGGGCQSRCTSAMCIGGGHDPQMLQAAVAAFVPGQAQHSGLAAAHDFGCTGDSTGDTPHCRLHILSPSSNKEQPIVAKQRSLAL</sequence>
<gene>
    <name evidence="1" type="ORF">OSTQU699_LOCUS5144</name>
</gene>
<accession>A0A8S1J1N9</accession>
<name>A0A8S1J1N9_9CHLO</name>
<comment type="caution">
    <text evidence="1">The sequence shown here is derived from an EMBL/GenBank/DDBJ whole genome shotgun (WGS) entry which is preliminary data.</text>
</comment>
<dbReference type="EMBL" id="CAJHUC010001111">
    <property type="protein sequence ID" value="CAD7699785.1"/>
    <property type="molecule type" value="Genomic_DNA"/>
</dbReference>
<evidence type="ECO:0000313" key="2">
    <source>
        <dbReference type="Proteomes" id="UP000708148"/>
    </source>
</evidence>
<reference evidence="1" key="1">
    <citation type="submission" date="2020-12" db="EMBL/GenBank/DDBJ databases">
        <authorList>
            <person name="Iha C."/>
        </authorList>
    </citation>
    <scope>NUCLEOTIDE SEQUENCE</scope>
</reference>